<dbReference type="PANTHER" id="PTHR44943">
    <property type="entry name" value="CELLULOSE SYNTHASE OPERON PROTEIN C"/>
    <property type="match status" value="1"/>
</dbReference>
<dbReference type="InterPro" id="IPR011990">
    <property type="entry name" value="TPR-like_helical_dom_sf"/>
</dbReference>
<dbReference type="Proteomes" id="UP001314635">
    <property type="component" value="Unassembled WGS sequence"/>
</dbReference>
<dbReference type="Pfam" id="PF07719">
    <property type="entry name" value="TPR_2"/>
    <property type="match status" value="1"/>
</dbReference>
<gene>
    <name evidence="4" type="ORF">JQ619_37400</name>
</gene>
<accession>A0ABS5GJC4</accession>
<keyword evidence="1" id="KW-0677">Repeat</keyword>
<keyword evidence="5" id="KW-1185">Reference proteome</keyword>
<dbReference type="SUPFAM" id="SSF53756">
    <property type="entry name" value="UDP-Glycosyltransferase/glycogen phosphorylase"/>
    <property type="match status" value="1"/>
</dbReference>
<feature type="repeat" description="TPR" evidence="3">
    <location>
        <begin position="228"/>
        <end position="261"/>
    </location>
</feature>
<dbReference type="SUPFAM" id="SSF48452">
    <property type="entry name" value="TPR-like"/>
    <property type="match status" value="1"/>
</dbReference>
<dbReference type="InterPro" id="IPR019734">
    <property type="entry name" value="TPR_rpt"/>
</dbReference>
<feature type="repeat" description="TPR" evidence="3">
    <location>
        <begin position="92"/>
        <end position="125"/>
    </location>
</feature>
<dbReference type="Gene3D" id="3.40.50.2000">
    <property type="entry name" value="Glycogen Phosphorylase B"/>
    <property type="match status" value="1"/>
</dbReference>
<proteinExistence type="predicted"/>
<protein>
    <submittedName>
        <fullName evidence="4">Tetratricopeptide repeat protein</fullName>
    </submittedName>
</protein>
<evidence type="ECO:0000256" key="3">
    <source>
        <dbReference type="PROSITE-ProRule" id="PRU00339"/>
    </source>
</evidence>
<dbReference type="PROSITE" id="PS50293">
    <property type="entry name" value="TPR_REGION"/>
    <property type="match status" value="1"/>
</dbReference>
<dbReference type="RefSeq" id="WP_172244101.1">
    <property type="nucleotide sequence ID" value="NZ_JABFDP010000062.1"/>
</dbReference>
<dbReference type="PROSITE" id="PS50005">
    <property type="entry name" value="TPR"/>
    <property type="match status" value="4"/>
</dbReference>
<dbReference type="InterPro" id="IPR013105">
    <property type="entry name" value="TPR_2"/>
</dbReference>
<feature type="repeat" description="TPR" evidence="3">
    <location>
        <begin position="126"/>
        <end position="159"/>
    </location>
</feature>
<evidence type="ECO:0000313" key="5">
    <source>
        <dbReference type="Proteomes" id="UP001314635"/>
    </source>
</evidence>
<evidence type="ECO:0000313" key="4">
    <source>
        <dbReference type="EMBL" id="MBR1141437.1"/>
    </source>
</evidence>
<reference evidence="5" key="1">
    <citation type="journal article" date="2021" name="ISME J.">
        <title>Evolutionary origin and ecological implication of a unique nif island in free-living Bradyrhizobium lineages.</title>
        <authorList>
            <person name="Tao J."/>
        </authorList>
    </citation>
    <scope>NUCLEOTIDE SEQUENCE [LARGE SCALE GENOMIC DNA]</scope>
    <source>
        <strain evidence="5">SZCCT0094</strain>
    </source>
</reference>
<organism evidence="4 5">
    <name type="scientific">Bradyrhizobium denitrificans</name>
    <dbReference type="NCBI Taxonomy" id="2734912"/>
    <lineage>
        <taxon>Bacteria</taxon>
        <taxon>Pseudomonadati</taxon>
        <taxon>Pseudomonadota</taxon>
        <taxon>Alphaproteobacteria</taxon>
        <taxon>Hyphomicrobiales</taxon>
        <taxon>Nitrobacteraceae</taxon>
        <taxon>Bradyrhizobium</taxon>
    </lineage>
</organism>
<dbReference type="EMBL" id="JAFCLK010000066">
    <property type="protein sequence ID" value="MBR1141437.1"/>
    <property type="molecule type" value="Genomic_DNA"/>
</dbReference>
<evidence type="ECO:0000256" key="1">
    <source>
        <dbReference type="ARBA" id="ARBA00022737"/>
    </source>
</evidence>
<dbReference type="InterPro" id="IPR051685">
    <property type="entry name" value="Ycf3/AcsC/BcsC/TPR_MFPF"/>
</dbReference>
<dbReference type="Pfam" id="PF13432">
    <property type="entry name" value="TPR_16"/>
    <property type="match status" value="2"/>
</dbReference>
<comment type="caution">
    <text evidence="4">The sequence shown here is derived from an EMBL/GenBank/DDBJ whole genome shotgun (WGS) entry which is preliminary data.</text>
</comment>
<feature type="repeat" description="TPR" evidence="3">
    <location>
        <begin position="262"/>
        <end position="295"/>
    </location>
</feature>
<dbReference type="PANTHER" id="PTHR44943:SF4">
    <property type="entry name" value="TPR REPEAT-CONTAINING PROTEIN MJ0798"/>
    <property type="match status" value="1"/>
</dbReference>
<dbReference type="Pfam" id="PF14559">
    <property type="entry name" value="TPR_19"/>
    <property type="match status" value="1"/>
</dbReference>
<name>A0ABS5GJC4_9BRAD</name>
<dbReference type="SMART" id="SM00028">
    <property type="entry name" value="TPR"/>
    <property type="match status" value="8"/>
</dbReference>
<keyword evidence="2 3" id="KW-0802">TPR repeat</keyword>
<sequence length="615" mass="67693">MGRSDRKQGGKSVAGGSDGVPTLSPAALYEAGLHHLGAGQLLDAQLCCQQALELDPGHADSLYLMGLISLQSRQHDHAVAWLSQAIRQTPKIDYLTSLGFTLKQMGRLDDALAVFDKAIQLKPDDAELWKHLGGVLLALDRGAEALLSYQHALSIDPAHKEAAFQSGLLLHQQQRDAEAVEAFTVCLTQQPNDLTALQMRAKCLRKLNRYPDYLADTERASTLAPADPLACNNVGDALVCLGRHAEALSWFDRALSLQPGMIEVLLNKGFALLQLRRFADAADVYQKILAIDPGNAKAAWQLAHVELQCGDYVSGWARREARWNMPDFSPEYPRFTAPKWLGNEDISGKTILIEEDEGFGDTIQFARYIPQVAARGAKVILVVREALRPLMTGIAGVSQCLAFKPELQRPAFDMHCPVMSLPLAFGTTLETIPPATYLPPPPADRVSAWEQRLGSHQRLRVGLVWSGNPHQGNDRHRSMPLSTLLPLLDLDADFISLQKEPRPADQALLIQQSHIIDVSGDLTDFVETAALISCLDVVISVCTSVAHLAATLGRPTWIMLPYLADWRWLRDRDDSPWYGSARLFHQDASCRYEPVVERVRAELTTAIAGFGPRAA</sequence>
<evidence type="ECO:0000256" key="2">
    <source>
        <dbReference type="ARBA" id="ARBA00022803"/>
    </source>
</evidence>
<dbReference type="Gene3D" id="1.25.40.10">
    <property type="entry name" value="Tetratricopeptide repeat domain"/>
    <property type="match status" value="2"/>
</dbReference>